<dbReference type="InterPro" id="IPR036397">
    <property type="entry name" value="RNaseH_sf"/>
</dbReference>
<proteinExistence type="predicted"/>
<dbReference type="Pfam" id="PF24626">
    <property type="entry name" value="SH3_Tf2-1"/>
    <property type="match status" value="1"/>
</dbReference>
<comment type="caution">
    <text evidence="3">The sequence shown here is derived from an EMBL/GenBank/DDBJ whole genome shotgun (WGS) entry which is preliminary data.</text>
</comment>
<dbReference type="EMBL" id="CACVBS010000090">
    <property type="protein sequence ID" value="CAA7270378.1"/>
    <property type="molecule type" value="Genomic_DNA"/>
</dbReference>
<dbReference type="Proteomes" id="UP000467700">
    <property type="component" value="Unassembled WGS sequence"/>
</dbReference>
<protein>
    <recommendedName>
        <fullName evidence="2">Integrase catalytic domain-containing protein</fullName>
    </recommendedName>
</protein>
<dbReference type="PANTHER" id="PTHR45835">
    <property type="entry name" value="YALI0A06105P"/>
    <property type="match status" value="1"/>
</dbReference>
<feature type="domain" description="Integrase catalytic" evidence="2">
    <location>
        <begin position="1"/>
        <end position="97"/>
    </location>
</feature>
<dbReference type="OrthoDB" id="3004959at2759"/>
<dbReference type="InterPro" id="IPR001584">
    <property type="entry name" value="Integrase_cat-core"/>
</dbReference>
<evidence type="ECO:0000259" key="2">
    <source>
        <dbReference type="PROSITE" id="PS50994"/>
    </source>
</evidence>
<reference evidence="3 4" key="1">
    <citation type="submission" date="2020-01" db="EMBL/GenBank/DDBJ databases">
        <authorList>
            <person name="Gupta K D."/>
        </authorList>
    </citation>
    <scope>NUCLEOTIDE SEQUENCE [LARGE SCALE GENOMIC DNA]</scope>
</reference>
<organism evidence="3 4">
    <name type="scientific">Cyclocybe aegerita</name>
    <name type="common">Black poplar mushroom</name>
    <name type="synonym">Agrocybe aegerita</name>
    <dbReference type="NCBI Taxonomy" id="1973307"/>
    <lineage>
        <taxon>Eukaryota</taxon>
        <taxon>Fungi</taxon>
        <taxon>Dikarya</taxon>
        <taxon>Basidiomycota</taxon>
        <taxon>Agaricomycotina</taxon>
        <taxon>Agaricomycetes</taxon>
        <taxon>Agaricomycetidae</taxon>
        <taxon>Agaricales</taxon>
        <taxon>Agaricineae</taxon>
        <taxon>Bolbitiaceae</taxon>
        <taxon>Cyclocybe</taxon>
    </lineage>
</organism>
<dbReference type="PROSITE" id="PS50994">
    <property type="entry name" value="INTEGRASE"/>
    <property type="match status" value="1"/>
</dbReference>
<dbReference type="AlphaFoldDB" id="A0A8S0WC21"/>
<keyword evidence="4" id="KW-1185">Reference proteome</keyword>
<evidence type="ECO:0000256" key="1">
    <source>
        <dbReference type="ARBA" id="ARBA00022884"/>
    </source>
</evidence>
<evidence type="ECO:0000313" key="4">
    <source>
        <dbReference type="Proteomes" id="UP000467700"/>
    </source>
</evidence>
<dbReference type="GO" id="GO:0005634">
    <property type="term" value="C:nucleus"/>
    <property type="evidence" value="ECO:0007669"/>
    <property type="project" value="UniProtKB-ARBA"/>
</dbReference>
<sequence>MDLIEKLLPSAGFTDILVIVDRLTKQAVFVLTHSNLTAVKLAELFILNVFSKHGVPSHITSDHGSEFVSHFFRGLGKALDIELHFTSGYHPEDNWVTLLPLAEFAYNNAPHDATGILPFFANKGELHEFLKENIRKSQKRYQKAADSRRLPAPNFKVSDQVFVKAQFFQTTCRSKKLAKKFLGPYEIIAQVGSHSFTLRLPQSMRLVHPVFHVSMLEPFKPSTILNHAVEPPAPVEIEGELEYKVAKIVDSKIDRRRKCKLLYYV</sequence>
<dbReference type="SUPFAM" id="SSF53098">
    <property type="entry name" value="Ribonuclease H-like"/>
    <property type="match status" value="1"/>
</dbReference>
<dbReference type="InterPro" id="IPR056924">
    <property type="entry name" value="SH3_Tf2-1"/>
</dbReference>
<dbReference type="PANTHER" id="PTHR45835:SF104">
    <property type="entry name" value="PROTEIN NYNRIN-LIKE"/>
    <property type="match status" value="1"/>
</dbReference>
<keyword evidence="1" id="KW-0694">RNA-binding</keyword>
<dbReference type="GO" id="GO:0003723">
    <property type="term" value="F:RNA binding"/>
    <property type="evidence" value="ECO:0007669"/>
    <property type="project" value="UniProtKB-KW"/>
</dbReference>
<gene>
    <name evidence="3" type="ORF">AAE3_LOCUS12586</name>
</gene>
<dbReference type="Gene3D" id="3.30.420.10">
    <property type="entry name" value="Ribonuclease H-like superfamily/Ribonuclease H"/>
    <property type="match status" value="1"/>
</dbReference>
<accession>A0A8S0WC21</accession>
<dbReference type="GO" id="GO:0015074">
    <property type="term" value="P:DNA integration"/>
    <property type="evidence" value="ECO:0007669"/>
    <property type="project" value="InterPro"/>
</dbReference>
<name>A0A8S0WC21_CYCAE</name>
<evidence type="ECO:0000313" key="3">
    <source>
        <dbReference type="EMBL" id="CAA7270378.1"/>
    </source>
</evidence>
<dbReference type="InterPro" id="IPR012337">
    <property type="entry name" value="RNaseH-like_sf"/>
</dbReference>